<evidence type="ECO:0000313" key="2">
    <source>
        <dbReference type="Proteomes" id="UP000187455"/>
    </source>
</evidence>
<evidence type="ECO:0000313" key="1">
    <source>
        <dbReference type="EMBL" id="OLY79328.1"/>
    </source>
</evidence>
<accession>A0A1R0GR52</accession>
<organism evidence="1 2">
    <name type="scientific">Smittium mucronatum</name>
    <dbReference type="NCBI Taxonomy" id="133383"/>
    <lineage>
        <taxon>Eukaryota</taxon>
        <taxon>Fungi</taxon>
        <taxon>Fungi incertae sedis</taxon>
        <taxon>Zoopagomycota</taxon>
        <taxon>Kickxellomycotina</taxon>
        <taxon>Harpellomycetes</taxon>
        <taxon>Harpellales</taxon>
        <taxon>Legeriomycetaceae</taxon>
        <taxon>Smittium</taxon>
    </lineage>
</organism>
<proteinExistence type="predicted"/>
<dbReference type="EMBL" id="LSSL01004615">
    <property type="protein sequence ID" value="OLY79328.1"/>
    <property type="molecule type" value="Genomic_DNA"/>
</dbReference>
<dbReference type="Proteomes" id="UP000187455">
    <property type="component" value="Unassembled WGS sequence"/>
</dbReference>
<dbReference type="AlphaFoldDB" id="A0A1R0GR52"/>
<gene>
    <name evidence="1" type="ORF">AYI68_g6603</name>
</gene>
<comment type="caution">
    <text evidence="1">The sequence shown here is derived from an EMBL/GenBank/DDBJ whole genome shotgun (WGS) entry which is preliminary data.</text>
</comment>
<name>A0A1R0GR52_9FUNG</name>
<keyword evidence="2" id="KW-1185">Reference proteome</keyword>
<sequence length="107" mass="11832">MKKRKNCLEKTIILTTISSSAGLPAAYLREKGSIYQPPNNTLALLQVGWMTELLDAKIRLTVERWTCVLGYVSAVLNDRFLLFLDGPPLESVSSESLCAVSTISNQE</sequence>
<reference evidence="1 2" key="1">
    <citation type="journal article" date="2016" name="Mol. Biol. Evol.">
        <title>Genome-Wide Survey of Gut Fungi (Harpellales) Reveals the First Horizontally Transferred Ubiquitin Gene from a Mosquito Host.</title>
        <authorList>
            <person name="Wang Y."/>
            <person name="White M.M."/>
            <person name="Kvist S."/>
            <person name="Moncalvo J.M."/>
        </authorList>
    </citation>
    <scope>NUCLEOTIDE SEQUENCE [LARGE SCALE GENOMIC DNA]</scope>
    <source>
        <strain evidence="1 2">ALG-7-W6</strain>
    </source>
</reference>
<protein>
    <submittedName>
        <fullName evidence="1">Uncharacterized protein</fullName>
    </submittedName>
</protein>